<gene>
    <name evidence="2" type="ORF">IKE_05729</name>
</gene>
<evidence type="ECO:0000313" key="3">
    <source>
        <dbReference type="Proteomes" id="UP000014023"/>
    </source>
</evidence>
<feature type="non-terminal residue" evidence="2">
    <location>
        <position position="144"/>
    </location>
</feature>
<dbReference type="AlphaFoldDB" id="A0A9W5V638"/>
<dbReference type="EMBL" id="AHFL01000054">
    <property type="protein sequence ID" value="EOO62302.1"/>
    <property type="molecule type" value="Genomic_DNA"/>
</dbReference>
<evidence type="ECO:0000256" key="1">
    <source>
        <dbReference type="SAM" id="MobiDB-lite"/>
    </source>
</evidence>
<dbReference type="Proteomes" id="UP000014023">
    <property type="component" value="Unassembled WGS sequence"/>
</dbReference>
<name>A0A9W5V638_BACCE</name>
<evidence type="ECO:0000313" key="2">
    <source>
        <dbReference type="EMBL" id="EOO62302.1"/>
    </source>
</evidence>
<proteinExistence type="predicted"/>
<reference evidence="2 3" key="1">
    <citation type="submission" date="2012-12" db="EMBL/GenBank/DDBJ databases">
        <title>The Genome Sequence of Bacillus cereus VD196.</title>
        <authorList>
            <consortium name="The Broad Institute Genome Sequencing Platform"/>
            <consortium name="The Broad Institute Genome Sequencing Center for Infectious Disease"/>
            <person name="Feldgarden M."/>
            <person name="Van der Auwera G.A."/>
            <person name="Mahillon J."/>
            <person name="Duprez V."/>
            <person name="Timmery S."/>
            <person name="Mattelet C."/>
            <person name="Dierick K."/>
            <person name="Sun M."/>
            <person name="Yu Z."/>
            <person name="Zhu L."/>
            <person name="Hu X."/>
            <person name="Shank E.B."/>
            <person name="Swiecicka I."/>
            <person name="Hansen B.M."/>
            <person name="Andrup L."/>
            <person name="Walker B."/>
            <person name="Young S.K."/>
            <person name="Zeng Q."/>
            <person name="Gargeya S."/>
            <person name="Fitzgerald M."/>
            <person name="Haas B."/>
            <person name="Abouelleil A."/>
            <person name="Alvarado L."/>
            <person name="Arachchi H.M."/>
            <person name="Berlin A.M."/>
            <person name="Chapman S.B."/>
            <person name="Dewar J."/>
            <person name="Goldberg J."/>
            <person name="Griggs A."/>
            <person name="Gujja S."/>
            <person name="Hansen M."/>
            <person name="Howarth C."/>
            <person name="Imamovic A."/>
            <person name="Larimer J."/>
            <person name="McCowan C."/>
            <person name="Murphy C."/>
            <person name="Neiman D."/>
            <person name="Pearson M."/>
            <person name="Priest M."/>
            <person name="Roberts A."/>
            <person name="Saif S."/>
            <person name="Shea T."/>
            <person name="Sisk P."/>
            <person name="Sykes S."/>
            <person name="Wortman J."/>
            <person name="Nusbaum C."/>
            <person name="Birren B."/>
        </authorList>
    </citation>
    <scope>NUCLEOTIDE SEQUENCE [LARGE SCALE GENOMIC DNA]</scope>
    <source>
        <strain evidence="2 3">VD196</strain>
    </source>
</reference>
<accession>A0A9W5V638</accession>
<protein>
    <submittedName>
        <fullName evidence="2">Uncharacterized protein</fullName>
    </submittedName>
</protein>
<dbReference type="RefSeq" id="WP_016125997.1">
    <property type="nucleotide sequence ID" value="NZ_KB976269.1"/>
</dbReference>
<feature type="region of interest" description="Disordered" evidence="1">
    <location>
        <begin position="78"/>
        <end position="144"/>
    </location>
</feature>
<organism evidence="2 3">
    <name type="scientific">Bacillus cereus VD196</name>
    <dbReference type="NCBI Taxonomy" id="1053243"/>
    <lineage>
        <taxon>Bacteria</taxon>
        <taxon>Bacillati</taxon>
        <taxon>Bacillota</taxon>
        <taxon>Bacilli</taxon>
        <taxon>Bacillales</taxon>
        <taxon>Bacillaceae</taxon>
        <taxon>Bacillus</taxon>
        <taxon>Bacillus cereus group</taxon>
    </lineage>
</organism>
<sequence length="144" mass="15597">MVNKKTKKPKKLLTNKKIKKSKELLTIPLTLTAVLGASAFINTDKASADTFDSQQSAANNDYSTLSTSSVQSAWENYYNPQPAATSEAQSQSPVNTPAPTANYDYGQQQATANTTSYDYGQQQTTANTTSYDYGQQQTTANTTS</sequence>
<comment type="caution">
    <text evidence="2">The sequence shown here is derived from an EMBL/GenBank/DDBJ whole genome shotgun (WGS) entry which is preliminary data.</text>
</comment>